<keyword evidence="3" id="KW-1185">Reference proteome</keyword>
<sequence length="131" mass="14393">MWVFIVGVILLGLELLVGGFYLLWYGLGLALSGGIGWMLGSQAWMAQAIIGLLIGLGLMILFQKRFSQGAKVIKDEFLLQEGEGIVQEGGMVEFRGTLWRYDSPKGESFEAGERVKVVPGEGNWVKIAKKD</sequence>
<name>Q7MS27_WOLSU</name>
<evidence type="ECO:0008006" key="4">
    <source>
        <dbReference type="Google" id="ProtNLM"/>
    </source>
</evidence>
<feature type="transmembrane region" description="Helical" evidence="1">
    <location>
        <begin position="44"/>
        <end position="62"/>
    </location>
</feature>
<dbReference type="InterPro" id="IPR012340">
    <property type="entry name" value="NA-bd_OB-fold"/>
</dbReference>
<dbReference type="KEGG" id="wsu:WS0846"/>
<gene>
    <name evidence="2" type="ordered locus">WS0846</name>
</gene>
<dbReference type="HOGENOM" id="CLU_148475_0_0_7"/>
<dbReference type="AlphaFoldDB" id="Q7MS27"/>
<feature type="transmembrane region" description="Helical" evidence="1">
    <location>
        <begin position="5"/>
        <end position="24"/>
    </location>
</feature>
<dbReference type="RefSeq" id="WP_011138754.1">
    <property type="nucleotide sequence ID" value="NC_005090.1"/>
</dbReference>
<keyword evidence="1" id="KW-1133">Transmembrane helix</keyword>
<keyword evidence="1" id="KW-0812">Transmembrane</keyword>
<evidence type="ECO:0000256" key="1">
    <source>
        <dbReference type="SAM" id="Phobius"/>
    </source>
</evidence>
<dbReference type="STRING" id="273121.WS0846"/>
<protein>
    <recommendedName>
        <fullName evidence="4">NfeD-like C-terminal domain-containing protein</fullName>
    </recommendedName>
</protein>
<proteinExistence type="predicted"/>
<evidence type="ECO:0000313" key="2">
    <source>
        <dbReference type="EMBL" id="CAE09957.1"/>
    </source>
</evidence>
<accession>Q7MS27</accession>
<reference evidence="2 3" key="1">
    <citation type="journal article" date="2003" name="Proc. Natl. Acad. Sci. U.S.A.">
        <title>Complete genome sequence and analysis of Wolinella succinogenes.</title>
        <authorList>
            <person name="Baar C."/>
            <person name="Eppinger M."/>
            <person name="Raddatz G."/>
            <person name="Simon JM."/>
            <person name="Lanz C."/>
            <person name="Klimmek O."/>
            <person name="Nandakumar R."/>
            <person name="Gross R."/>
            <person name="Rosinus A."/>
            <person name="Keller H."/>
            <person name="Jagtap P."/>
            <person name="Linke B."/>
            <person name="Meyer F."/>
            <person name="Lederer H."/>
            <person name="Schuster S.C."/>
        </authorList>
    </citation>
    <scope>NUCLEOTIDE SEQUENCE [LARGE SCALE GENOMIC DNA]</scope>
    <source>
        <strain evidence="3">ATCC 29543 / DSM 1740 / CCUG 13145 / JCM 31913 / LMG 7466 / NCTC 11488 / FDC 602W</strain>
    </source>
</reference>
<evidence type="ECO:0000313" key="3">
    <source>
        <dbReference type="Proteomes" id="UP000000422"/>
    </source>
</evidence>
<dbReference type="Gene3D" id="2.40.50.140">
    <property type="entry name" value="Nucleic acid-binding proteins"/>
    <property type="match status" value="1"/>
</dbReference>
<keyword evidence="1" id="KW-0472">Membrane</keyword>
<dbReference type="Proteomes" id="UP000000422">
    <property type="component" value="Chromosome"/>
</dbReference>
<dbReference type="eggNOG" id="COG1585">
    <property type="taxonomic scope" value="Bacteria"/>
</dbReference>
<organism evidence="3">
    <name type="scientific">Wolinella succinogenes (strain ATCC 29543 / DSM 1740 / CCUG 13145 / JCM 31913 / LMG 7466 / NCTC 11488 / FDC 602W)</name>
    <name type="common">Vibrio succinogenes</name>
    <dbReference type="NCBI Taxonomy" id="273121"/>
    <lineage>
        <taxon>Bacteria</taxon>
        <taxon>Pseudomonadati</taxon>
        <taxon>Campylobacterota</taxon>
        <taxon>Epsilonproteobacteria</taxon>
        <taxon>Campylobacterales</taxon>
        <taxon>Helicobacteraceae</taxon>
        <taxon>Wolinella</taxon>
    </lineage>
</organism>
<dbReference type="EMBL" id="BX571659">
    <property type="protein sequence ID" value="CAE09957.1"/>
    <property type="molecule type" value="Genomic_DNA"/>
</dbReference>